<keyword evidence="4" id="KW-0055">Arginine biosynthesis</keyword>
<dbReference type="InterPro" id="IPR010169">
    <property type="entry name" value="AcOrn-deacetyl"/>
</dbReference>
<dbReference type="PROSITE" id="PS00759">
    <property type="entry name" value="ARGE_DAPE_CPG2_2"/>
    <property type="match status" value="1"/>
</dbReference>
<comment type="cofactor">
    <cofactor evidence="1">
        <name>Zn(2+)</name>
        <dbReference type="ChEBI" id="CHEBI:29105"/>
    </cofactor>
</comment>
<dbReference type="Proteomes" id="UP000608345">
    <property type="component" value="Unassembled WGS sequence"/>
</dbReference>
<dbReference type="GO" id="GO:0006526">
    <property type="term" value="P:L-arginine biosynthetic process"/>
    <property type="evidence" value="ECO:0007669"/>
    <property type="project" value="UniProtKB-KW"/>
</dbReference>
<evidence type="ECO:0000256" key="4">
    <source>
        <dbReference type="ARBA" id="ARBA00022571"/>
    </source>
</evidence>
<organism evidence="11 12">
    <name type="scientific">Advenella faeciporci</name>
    <dbReference type="NCBI Taxonomy" id="797535"/>
    <lineage>
        <taxon>Bacteria</taxon>
        <taxon>Pseudomonadati</taxon>
        <taxon>Pseudomonadota</taxon>
        <taxon>Betaproteobacteria</taxon>
        <taxon>Burkholderiales</taxon>
        <taxon>Alcaligenaceae</taxon>
    </lineage>
</organism>
<keyword evidence="6" id="KW-0479">Metal-binding</keyword>
<evidence type="ECO:0000256" key="1">
    <source>
        <dbReference type="ARBA" id="ARBA00001947"/>
    </source>
</evidence>
<gene>
    <name evidence="11" type="primary">argE</name>
    <name evidence="11" type="ORF">GCM10011450_02250</name>
</gene>
<keyword evidence="3" id="KW-0963">Cytoplasm</keyword>
<evidence type="ECO:0000256" key="8">
    <source>
        <dbReference type="ARBA" id="ARBA00022833"/>
    </source>
</evidence>
<dbReference type="NCBIfam" id="TIGR01892">
    <property type="entry name" value="AcOrn-deacetyl"/>
    <property type="match status" value="1"/>
</dbReference>
<sequence length="392" mass="42788">MSTFPQTSLDWTKKLIGFDTTSRYSNLELIEYIKAYLAHCGVESFLVFNADGKKANLFATIPSATQERLEGGLVLSGHTDVVPVDGQGWDSEPFVAQEREGRLYGRGACDMKGFIGTVLALVPEFTRVRLKAPLHLAFSFDEEIGCLGAPLMLQELAQKGIKPAGCIVGEPTSMRPVVAHKGISAYKCIVHGCAAHSSLTPLGTNAIEYAARIICMFRDLTDEIKQKGPFDTYFDVPFTTGQTSTIQGGNAINTVPAHCEFLFEYRTLPAQSPTEILERIEAYIHEVLVPQMKKENPDAGIELIKLASAPGMETAEKEAIMQLVRGLTKETEIAKVAYATEGGLFQQAGIPTVICGPGSIEQAHKANEYISLEQLTKCEMFLRSVCASQQVE</sequence>
<dbReference type="InterPro" id="IPR050072">
    <property type="entry name" value="Peptidase_M20A"/>
</dbReference>
<dbReference type="Gene3D" id="3.40.630.10">
    <property type="entry name" value="Zn peptidases"/>
    <property type="match status" value="1"/>
</dbReference>
<evidence type="ECO:0000256" key="2">
    <source>
        <dbReference type="ARBA" id="ARBA00005691"/>
    </source>
</evidence>
<keyword evidence="5" id="KW-0028">Amino-acid biosynthesis</keyword>
<dbReference type="EMBL" id="BMYS01000001">
    <property type="protein sequence ID" value="GGW76205.1"/>
    <property type="molecule type" value="Genomic_DNA"/>
</dbReference>
<dbReference type="Pfam" id="PF07687">
    <property type="entry name" value="M20_dimer"/>
    <property type="match status" value="1"/>
</dbReference>
<evidence type="ECO:0000313" key="12">
    <source>
        <dbReference type="Proteomes" id="UP000608345"/>
    </source>
</evidence>
<comment type="similarity">
    <text evidence="2">Belongs to the peptidase M20A family. ArgE subfamily.</text>
</comment>
<dbReference type="Pfam" id="PF01546">
    <property type="entry name" value="Peptidase_M20"/>
    <property type="match status" value="1"/>
</dbReference>
<keyword evidence="7" id="KW-0378">Hydrolase</keyword>
<dbReference type="InterPro" id="IPR011650">
    <property type="entry name" value="Peptidase_M20_dimer"/>
</dbReference>
<dbReference type="InterPro" id="IPR002933">
    <property type="entry name" value="Peptidase_M20"/>
</dbReference>
<keyword evidence="12" id="KW-1185">Reference proteome</keyword>
<name>A0A918JE55_9BURK</name>
<dbReference type="InterPro" id="IPR001261">
    <property type="entry name" value="ArgE/DapE_CS"/>
</dbReference>
<dbReference type="RefSeq" id="WP_189383595.1">
    <property type="nucleotide sequence ID" value="NZ_BAABFY010000002.1"/>
</dbReference>
<dbReference type="Gene3D" id="3.30.70.360">
    <property type="match status" value="1"/>
</dbReference>
<evidence type="ECO:0000256" key="9">
    <source>
        <dbReference type="ARBA" id="ARBA00023285"/>
    </source>
</evidence>
<evidence type="ECO:0000256" key="5">
    <source>
        <dbReference type="ARBA" id="ARBA00022605"/>
    </source>
</evidence>
<dbReference type="NCBIfam" id="NF005710">
    <property type="entry name" value="PRK07522.1"/>
    <property type="match status" value="1"/>
</dbReference>
<reference evidence="11" key="1">
    <citation type="journal article" date="2014" name="Int. J. Syst. Evol. Microbiol.">
        <title>Complete genome sequence of Corynebacterium casei LMG S-19264T (=DSM 44701T), isolated from a smear-ripened cheese.</title>
        <authorList>
            <consortium name="US DOE Joint Genome Institute (JGI-PGF)"/>
            <person name="Walter F."/>
            <person name="Albersmeier A."/>
            <person name="Kalinowski J."/>
            <person name="Ruckert C."/>
        </authorList>
    </citation>
    <scope>NUCLEOTIDE SEQUENCE</scope>
    <source>
        <strain evidence="11">KCTC 23732</strain>
    </source>
</reference>
<keyword evidence="9" id="KW-0170">Cobalt</keyword>
<evidence type="ECO:0000259" key="10">
    <source>
        <dbReference type="Pfam" id="PF07687"/>
    </source>
</evidence>
<dbReference type="CDD" id="cd03894">
    <property type="entry name" value="M20_ArgE"/>
    <property type="match status" value="1"/>
</dbReference>
<evidence type="ECO:0000256" key="3">
    <source>
        <dbReference type="ARBA" id="ARBA00022490"/>
    </source>
</evidence>
<protein>
    <submittedName>
        <fullName evidence="11">Acetylornithine deacetylase</fullName>
    </submittedName>
</protein>
<dbReference type="GO" id="GO:0046872">
    <property type="term" value="F:metal ion binding"/>
    <property type="evidence" value="ECO:0007669"/>
    <property type="project" value="UniProtKB-KW"/>
</dbReference>
<keyword evidence="8" id="KW-0862">Zinc</keyword>
<evidence type="ECO:0000256" key="7">
    <source>
        <dbReference type="ARBA" id="ARBA00022801"/>
    </source>
</evidence>
<feature type="domain" description="Peptidase M20 dimerisation" evidence="10">
    <location>
        <begin position="178"/>
        <end position="289"/>
    </location>
</feature>
<evidence type="ECO:0000256" key="6">
    <source>
        <dbReference type="ARBA" id="ARBA00022723"/>
    </source>
</evidence>
<dbReference type="InterPro" id="IPR036264">
    <property type="entry name" value="Bact_exopeptidase_dim_dom"/>
</dbReference>
<dbReference type="SUPFAM" id="SSF55031">
    <property type="entry name" value="Bacterial exopeptidase dimerisation domain"/>
    <property type="match status" value="1"/>
</dbReference>
<dbReference type="SUPFAM" id="SSF53187">
    <property type="entry name" value="Zn-dependent exopeptidases"/>
    <property type="match status" value="1"/>
</dbReference>
<dbReference type="AlphaFoldDB" id="A0A918JE55"/>
<dbReference type="PANTHER" id="PTHR43808:SF31">
    <property type="entry name" value="N-ACETYL-L-CITRULLINE DEACETYLASE"/>
    <property type="match status" value="1"/>
</dbReference>
<dbReference type="GO" id="GO:0008777">
    <property type="term" value="F:acetylornithine deacetylase activity"/>
    <property type="evidence" value="ECO:0007669"/>
    <property type="project" value="TreeGrafter"/>
</dbReference>
<comment type="caution">
    <text evidence="11">The sequence shown here is derived from an EMBL/GenBank/DDBJ whole genome shotgun (WGS) entry which is preliminary data.</text>
</comment>
<accession>A0A918JE55</accession>
<evidence type="ECO:0000313" key="11">
    <source>
        <dbReference type="EMBL" id="GGW76205.1"/>
    </source>
</evidence>
<reference evidence="11" key="2">
    <citation type="submission" date="2020-09" db="EMBL/GenBank/DDBJ databases">
        <authorList>
            <person name="Sun Q."/>
            <person name="Kim S."/>
        </authorList>
    </citation>
    <scope>NUCLEOTIDE SEQUENCE</scope>
    <source>
        <strain evidence="11">KCTC 23732</strain>
    </source>
</reference>
<dbReference type="PANTHER" id="PTHR43808">
    <property type="entry name" value="ACETYLORNITHINE DEACETYLASE"/>
    <property type="match status" value="1"/>
</dbReference>
<proteinExistence type="inferred from homology"/>